<evidence type="ECO:0000313" key="1">
    <source>
        <dbReference type="EMBL" id="KAK0716821.1"/>
    </source>
</evidence>
<organism evidence="1 2">
    <name type="scientific">Lasiosphaeria miniovina</name>
    <dbReference type="NCBI Taxonomy" id="1954250"/>
    <lineage>
        <taxon>Eukaryota</taxon>
        <taxon>Fungi</taxon>
        <taxon>Dikarya</taxon>
        <taxon>Ascomycota</taxon>
        <taxon>Pezizomycotina</taxon>
        <taxon>Sordariomycetes</taxon>
        <taxon>Sordariomycetidae</taxon>
        <taxon>Sordariales</taxon>
        <taxon>Lasiosphaeriaceae</taxon>
        <taxon>Lasiosphaeria</taxon>
    </lineage>
</organism>
<dbReference type="Proteomes" id="UP001172101">
    <property type="component" value="Unassembled WGS sequence"/>
</dbReference>
<dbReference type="EMBL" id="JAUIRO010000004">
    <property type="protein sequence ID" value="KAK0716821.1"/>
    <property type="molecule type" value="Genomic_DNA"/>
</dbReference>
<keyword evidence="2" id="KW-1185">Reference proteome</keyword>
<name>A0AA40AJ45_9PEZI</name>
<accession>A0AA40AJ45</accession>
<gene>
    <name evidence="1" type="ORF">B0T26DRAFT_675241</name>
</gene>
<dbReference type="RefSeq" id="XP_060295614.1">
    <property type="nucleotide sequence ID" value="XM_060439804.1"/>
</dbReference>
<evidence type="ECO:0000313" key="2">
    <source>
        <dbReference type="Proteomes" id="UP001172101"/>
    </source>
</evidence>
<dbReference type="AlphaFoldDB" id="A0AA40AJ45"/>
<protein>
    <submittedName>
        <fullName evidence="1">Uncharacterized protein</fullName>
    </submittedName>
</protein>
<comment type="caution">
    <text evidence="1">The sequence shown here is derived from an EMBL/GenBank/DDBJ whole genome shotgun (WGS) entry which is preliminary data.</text>
</comment>
<sequence length="157" mass="16841">MLAAAKALAAAANGAGRLRGVIAGAEGRGAGQLAARGVARALEERLVMVANVCKVVNLAGLEQQVHRETLHERVPKLFALTCQQTTSRTSLTAQGGPRLLSWCSRRSQPWIRLMGQGHKDVSNMAFHMAVAGRFLHTRKSSTVRNRFDHVLGSSCSS</sequence>
<proteinExistence type="predicted"/>
<reference evidence="1" key="1">
    <citation type="submission" date="2023-06" db="EMBL/GenBank/DDBJ databases">
        <title>Genome-scale phylogeny and comparative genomics of the fungal order Sordariales.</title>
        <authorList>
            <consortium name="Lawrence Berkeley National Laboratory"/>
            <person name="Hensen N."/>
            <person name="Bonometti L."/>
            <person name="Westerberg I."/>
            <person name="Brannstrom I.O."/>
            <person name="Guillou S."/>
            <person name="Cros-Aarteil S."/>
            <person name="Calhoun S."/>
            <person name="Haridas S."/>
            <person name="Kuo A."/>
            <person name="Mondo S."/>
            <person name="Pangilinan J."/>
            <person name="Riley R."/>
            <person name="LaButti K."/>
            <person name="Andreopoulos B."/>
            <person name="Lipzen A."/>
            <person name="Chen C."/>
            <person name="Yanf M."/>
            <person name="Daum C."/>
            <person name="Ng V."/>
            <person name="Clum A."/>
            <person name="Steindorff A."/>
            <person name="Ohm R."/>
            <person name="Martin F."/>
            <person name="Silar P."/>
            <person name="Natvig D."/>
            <person name="Lalanne C."/>
            <person name="Gautier V."/>
            <person name="Ament-velasquez S.L."/>
            <person name="Kruys A."/>
            <person name="Hutchinson M.I."/>
            <person name="Powell A.J."/>
            <person name="Barry K."/>
            <person name="Miller A.N."/>
            <person name="Grigoriev I.V."/>
            <person name="Debuchy R."/>
            <person name="Gladieux P."/>
            <person name="Thoren M.H."/>
            <person name="Johannesson H."/>
        </authorList>
    </citation>
    <scope>NUCLEOTIDE SEQUENCE</scope>
    <source>
        <strain evidence="1">SMH2392-1A</strain>
    </source>
</reference>
<dbReference type="GeneID" id="85323074"/>